<feature type="active site" description="Proton acceptor" evidence="6">
    <location>
        <position position="160"/>
    </location>
</feature>
<feature type="active site" evidence="6">
    <location>
        <position position="278"/>
    </location>
</feature>
<feature type="binding site" evidence="6">
    <location>
        <position position="160"/>
    </location>
    <ligand>
        <name>NAD(+)</name>
        <dbReference type="ChEBI" id="CHEBI:57540"/>
    </ligand>
</feature>
<keyword evidence="10" id="KW-1185">Reference proteome</keyword>
<evidence type="ECO:0000256" key="4">
    <source>
        <dbReference type="ARBA" id="ARBA00022695"/>
    </source>
</evidence>
<evidence type="ECO:0000256" key="1">
    <source>
        <dbReference type="ARBA" id="ARBA00022649"/>
    </source>
</evidence>
<comment type="caution">
    <text evidence="9">The sequence shown here is derived from an EMBL/GenBank/DDBJ whole genome shotgun (WGS) entry which is preliminary data.</text>
</comment>
<keyword evidence="5 6" id="KW-0238">DNA-binding</keyword>
<evidence type="ECO:0000313" key="9">
    <source>
        <dbReference type="EMBL" id="TFB90849.1"/>
    </source>
</evidence>
<keyword evidence="1 6" id="KW-1277">Toxin-antitoxin system</keyword>
<feature type="binding site" evidence="6">
    <location>
        <begin position="119"/>
        <end position="121"/>
    </location>
    <ligand>
        <name>NAD(+)</name>
        <dbReference type="ChEBI" id="CHEBI:57540"/>
    </ligand>
</feature>
<proteinExistence type="inferred from homology"/>
<sequence>MVFEHGYSKNVGDTNTRGFLALSNECIHGLEGGLCALCFPKPIPEAVPAAPAVRASRAKSAPSPVRSKSASKPPSLRSAPASAASGTTSVTRPRPSTRAKSSIGPKSAPDNVGEQRIYHLTHIRNLAGILSSGGLLADASEAWAARPAVDISSAPNREKRRNTLIDGTENTTVAHFVPFFLSPNATIWDNILTNTGDPRLSSDAPSAENFDFVILVSTVKKVVEAQSGPGEAALGIVAVTDGDAAGTLTRVGTTPETSERVLRRLRAATDAAALLEAELLVEETFPFELVTIVAVANDKVRDVVRGILAESGHRPKVAVYPPWFHASETVTA</sequence>
<feature type="domain" description="DarT" evidence="8">
    <location>
        <begin position="115"/>
        <end position="325"/>
    </location>
</feature>
<dbReference type="InterPro" id="IPR029494">
    <property type="entry name" value="DarT"/>
</dbReference>
<evidence type="ECO:0000256" key="2">
    <source>
        <dbReference type="ARBA" id="ARBA00022676"/>
    </source>
</evidence>
<protein>
    <submittedName>
        <fullName evidence="9">DUF4433 domain-containing protein</fullName>
    </submittedName>
</protein>
<evidence type="ECO:0000256" key="7">
    <source>
        <dbReference type="SAM" id="MobiDB-lite"/>
    </source>
</evidence>
<evidence type="ECO:0000256" key="3">
    <source>
        <dbReference type="ARBA" id="ARBA00022679"/>
    </source>
</evidence>
<organism evidence="9 10">
    <name type="scientific">Cryobacterium algoricola</name>
    <dbReference type="NCBI Taxonomy" id="1259183"/>
    <lineage>
        <taxon>Bacteria</taxon>
        <taxon>Bacillati</taxon>
        <taxon>Actinomycetota</taxon>
        <taxon>Actinomycetes</taxon>
        <taxon>Micrococcales</taxon>
        <taxon>Microbacteriaceae</taxon>
        <taxon>Cryobacterium</taxon>
    </lineage>
</organism>
<feature type="binding site" evidence="6">
    <location>
        <position position="128"/>
    </location>
    <ligand>
        <name>NAD(+)</name>
        <dbReference type="ChEBI" id="CHEBI:57540"/>
    </ligand>
</feature>
<name>A0ABY2IIZ6_9MICO</name>
<dbReference type="EMBL" id="SOFG01000004">
    <property type="protein sequence ID" value="TFB90849.1"/>
    <property type="molecule type" value="Genomic_DNA"/>
</dbReference>
<evidence type="ECO:0000256" key="5">
    <source>
        <dbReference type="ARBA" id="ARBA00023125"/>
    </source>
</evidence>
<dbReference type="Proteomes" id="UP000297608">
    <property type="component" value="Unassembled WGS sequence"/>
</dbReference>
<comment type="catalytic activity">
    <reaction evidence="6">
        <text>a thymidine in DNA + NAD(+) = an N-(ADP-alpha-D-ribosyl)-thymidine in DNA + nicotinamide + H(+)</text>
        <dbReference type="Rhea" id="RHEA:71651"/>
        <dbReference type="Rhea" id="RHEA-COMP:13556"/>
        <dbReference type="Rhea" id="RHEA-COMP:18051"/>
        <dbReference type="ChEBI" id="CHEBI:15378"/>
        <dbReference type="ChEBI" id="CHEBI:17154"/>
        <dbReference type="ChEBI" id="CHEBI:57540"/>
        <dbReference type="ChEBI" id="CHEBI:137386"/>
        <dbReference type="ChEBI" id="CHEBI:191199"/>
    </reaction>
</comment>
<dbReference type="PROSITE" id="PS52018">
    <property type="entry name" value="DART"/>
    <property type="match status" value="1"/>
</dbReference>
<keyword evidence="3 6" id="KW-0808">Transferase</keyword>
<feature type="region of interest" description="Disordered" evidence="7">
    <location>
        <begin position="56"/>
        <end position="111"/>
    </location>
</feature>
<comment type="similarity">
    <text evidence="6">Belongs to the DarT ADP-ribosyltransferase family.</text>
</comment>
<keyword evidence="4 6" id="KW-0548">Nucleotidyltransferase</keyword>
<evidence type="ECO:0000313" key="10">
    <source>
        <dbReference type="Proteomes" id="UP000297608"/>
    </source>
</evidence>
<keyword evidence="2 6" id="KW-0328">Glycosyltransferase</keyword>
<reference evidence="9 10" key="1">
    <citation type="submission" date="2019-03" db="EMBL/GenBank/DDBJ databases">
        <title>Genomics of glacier-inhabiting Cryobacterium strains.</title>
        <authorList>
            <person name="Liu Q."/>
            <person name="Xin Y.-H."/>
        </authorList>
    </citation>
    <scope>NUCLEOTIDE SEQUENCE [LARGE SCALE GENOMIC DNA]</scope>
    <source>
        <strain evidence="9 10">MDB2-B</strain>
    </source>
</reference>
<feature type="compositionally biased region" description="Low complexity" evidence="7">
    <location>
        <begin position="56"/>
        <end position="98"/>
    </location>
</feature>
<gene>
    <name evidence="9" type="ORF">E3O44_04620</name>
</gene>
<evidence type="ECO:0000256" key="6">
    <source>
        <dbReference type="PROSITE-ProRule" id="PRU01362"/>
    </source>
</evidence>
<evidence type="ECO:0000259" key="8">
    <source>
        <dbReference type="PROSITE" id="PS52018"/>
    </source>
</evidence>
<accession>A0ABY2IIZ6</accession>
<feature type="binding site" evidence="6">
    <location>
        <position position="136"/>
    </location>
    <ligand>
        <name>NAD(+)</name>
        <dbReference type="ChEBI" id="CHEBI:57540"/>
    </ligand>
</feature>
<dbReference type="Pfam" id="PF14487">
    <property type="entry name" value="DarT"/>
    <property type="match status" value="1"/>
</dbReference>